<reference evidence="1" key="1">
    <citation type="submission" date="2014-09" db="EMBL/GenBank/DDBJ databases">
        <authorList>
            <person name="Magalhaes I.L.F."/>
            <person name="Oliveira U."/>
            <person name="Santos F.R."/>
            <person name="Vidigal T.H.D.A."/>
            <person name="Brescovit A.D."/>
            <person name="Santos A.J."/>
        </authorList>
    </citation>
    <scope>NUCLEOTIDE SEQUENCE</scope>
    <source>
        <tissue evidence="1">Shoot tissue taken approximately 20 cm above the soil surface</tissue>
    </source>
</reference>
<accession>A0A0A9A596</accession>
<protein>
    <submittedName>
        <fullName evidence="1">Uncharacterized protein</fullName>
    </submittedName>
</protein>
<reference evidence="1" key="2">
    <citation type="journal article" date="2015" name="Data Brief">
        <title>Shoot transcriptome of the giant reed, Arundo donax.</title>
        <authorList>
            <person name="Barrero R.A."/>
            <person name="Guerrero F.D."/>
            <person name="Moolhuijzen P."/>
            <person name="Goolsby J.A."/>
            <person name="Tidwell J."/>
            <person name="Bellgard S.E."/>
            <person name="Bellgard M.I."/>
        </authorList>
    </citation>
    <scope>NUCLEOTIDE SEQUENCE</scope>
    <source>
        <tissue evidence="1">Shoot tissue taken approximately 20 cm above the soil surface</tissue>
    </source>
</reference>
<organism evidence="1">
    <name type="scientific">Arundo donax</name>
    <name type="common">Giant reed</name>
    <name type="synonym">Donax arundinaceus</name>
    <dbReference type="NCBI Taxonomy" id="35708"/>
    <lineage>
        <taxon>Eukaryota</taxon>
        <taxon>Viridiplantae</taxon>
        <taxon>Streptophyta</taxon>
        <taxon>Embryophyta</taxon>
        <taxon>Tracheophyta</taxon>
        <taxon>Spermatophyta</taxon>
        <taxon>Magnoliopsida</taxon>
        <taxon>Liliopsida</taxon>
        <taxon>Poales</taxon>
        <taxon>Poaceae</taxon>
        <taxon>PACMAD clade</taxon>
        <taxon>Arundinoideae</taxon>
        <taxon>Arundineae</taxon>
        <taxon>Arundo</taxon>
    </lineage>
</organism>
<evidence type="ECO:0000313" key="1">
    <source>
        <dbReference type="EMBL" id="JAD44150.1"/>
    </source>
</evidence>
<proteinExistence type="predicted"/>
<dbReference type="EMBL" id="GBRH01253745">
    <property type="protein sequence ID" value="JAD44150.1"/>
    <property type="molecule type" value="Transcribed_RNA"/>
</dbReference>
<dbReference type="AlphaFoldDB" id="A0A0A9A596"/>
<sequence>MNTKLKFKTLVEVKLLKHKCPKSHWLNS</sequence>
<name>A0A0A9A596_ARUDO</name>